<dbReference type="GO" id="GO:0030707">
    <property type="term" value="P:follicle cell of egg chamber development"/>
    <property type="evidence" value="ECO:0007669"/>
    <property type="project" value="EnsemblMetazoa"/>
</dbReference>
<feature type="compositionally biased region" description="Low complexity" evidence="1">
    <location>
        <begin position="248"/>
        <end position="271"/>
    </location>
</feature>
<sequence length="304" mass="33596">MRQEAIPLIHIRSLVKYVNKRNFNETNESIKQFIQDFGLEADRSVLRHLFTVLNFSDPKPNSTSQWQAKLLGAILERQLQSSSFVSSICFAVDQHFAANQKTVKPTELIGQVSRLTGINKLCECIFALAVTHSSYPELQQSARDNLRSSLPELLDSYLGNNNRSASAAASGLQDISSDLLQYLLSCLNEFVTPQLEGQFLNKLREEFPRQTVPLILAPFLYGTTKTTATQSIVGSVQASPGETDAETETGPGIETTTASSSTTSNNNTTVTTDADTLNEVGIEDIYDHLCEIIFSSQVIRFVYS</sequence>
<gene>
    <name evidence="3" type="primary">Dwil\GK21491</name>
    <name evidence="3" type="ORF">Dwil_GK21491</name>
</gene>
<dbReference type="GO" id="GO:0030015">
    <property type="term" value="C:CCR4-NOT core complex"/>
    <property type="evidence" value="ECO:0007669"/>
    <property type="project" value="InterPro"/>
</dbReference>
<dbReference type="AlphaFoldDB" id="B4MQ46"/>
<dbReference type="GO" id="GO:0005829">
    <property type="term" value="C:cytosol"/>
    <property type="evidence" value="ECO:0007669"/>
    <property type="project" value="EnsemblMetazoa"/>
</dbReference>
<dbReference type="PhylomeDB" id="B4MQ46"/>
<protein>
    <submittedName>
        <fullName evidence="3">GK21491</fullName>
    </submittedName>
</protein>
<dbReference type="eggNOG" id="KOG1831">
    <property type="taxonomic scope" value="Eukaryota"/>
</dbReference>
<dbReference type="STRING" id="7260.B4MQ46"/>
<feature type="domain" description="CCR4-NOT transcription complex subunit 1 N-terminal" evidence="2">
    <location>
        <begin position="29"/>
        <end position="220"/>
    </location>
</feature>
<dbReference type="GO" id="GO:0033962">
    <property type="term" value="P:P-body assembly"/>
    <property type="evidence" value="ECO:0007669"/>
    <property type="project" value="EnsemblMetazoa"/>
</dbReference>
<dbReference type="InParanoid" id="B4MQ46"/>
<name>B4MQ46_DROWI</name>
<dbReference type="InterPro" id="IPR055104">
    <property type="entry name" value="CNOT1_1st"/>
</dbReference>
<keyword evidence="4" id="KW-1185">Reference proteome</keyword>
<evidence type="ECO:0000259" key="2">
    <source>
        <dbReference type="Pfam" id="PF22940"/>
    </source>
</evidence>
<dbReference type="GO" id="GO:0060090">
    <property type="term" value="F:molecular adaptor activity"/>
    <property type="evidence" value="ECO:0007669"/>
    <property type="project" value="TreeGrafter"/>
</dbReference>
<evidence type="ECO:0000256" key="1">
    <source>
        <dbReference type="SAM" id="MobiDB-lite"/>
    </source>
</evidence>
<dbReference type="PANTHER" id="PTHR13162">
    <property type="entry name" value="CCR4-NOT TRANSCRIPTION COMPLEX"/>
    <property type="match status" value="1"/>
</dbReference>
<dbReference type="Pfam" id="PF22940">
    <property type="entry name" value="CNOT1_1st"/>
    <property type="match status" value="1"/>
</dbReference>
<dbReference type="OMA" id="FTNQVCA"/>
<dbReference type="GO" id="GO:0000289">
    <property type="term" value="P:nuclear-transcribed mRNA poly(A) tail shortening"/>
    <property type="evidence" value="ECO:0007669"/>
    <property type="project" value="EnsemblMetazoa"/>
</dbReference>
<dbReference type="PANTHER" id="PTHR13162:SF8">
    <property type="entry name" value="CCR4-NOT TRANSCRIPTION COMPLEX SUBUNIT 1"/>
    <property type="match status" value="1"/>
</dbReference>
<dbReference type="GO" id="GO:0000932">
    <property type="term" value="C:P-body"/>
    <property type="evidence" value="ECO:0007669"/>
    <property type="project" value="TreeGrafter"/>
</dbReference>
<dbReference type="GO" id="GO:0017148">
    <property type="term" value="P:negative regulation of translation"/>
    <property type="evidence" value="ECO:0007669"/>
    <property type="project" value="EnsemblMetazoa"/>
</dbReference>
<evidence type="ECO:0000313" key="3">
    <source>
        <dbReference type="EMBL" id="EDW74235.1"/>
    </source>
</evidence>
<dbReference type="OrthoDB" id="1933107at2759"/>
<evidence type="ECO:0000313" key="4">
    <source>
        <dbReference type="Proteomes" id="UP000007798"/>
    </source>
</evidence>
<dbReference type="Proteomes" id="UP000007798">
    <property type="component" value="Unassembled WGS sequence"/>
</dbReference>
<dbReference type="HOGENOM" id="CLU_925225_0_0_1"/>
<organism evidence="4">
    <name type="scientific">Drosophila willistoni</name>
    <name type="common">Fruit fly</name>
    <dbReference type="NCBI Taxonomy" id="7260"/>
    <lineage>
        <taxon>Eukaryota</taxon>
        <taxon>Metazoa</taxon>
        <taxon>Ecdysozoa</taxon>
        <taxon>Arthropoda</taxon>
        <taxon>Hexapoda</taxon>
        <taxon>Insecta</taxon>
        <taxon>Pterygota</taxon>
        <taxon>Neoptera</taxon>
        <taxon>Endopterygota</taxon>
        <taxon>Diptera</taxon>
        <taxon>Brachycera</taxon>
        <taxon>Muscomorpha</taxon>
        <taxon>Ephydroidea</taxon>
        <taxon>Drosophilidae</taxon>
        <taxon>Drosophila</taxon>
        <taxon>Sophophora</taxon>
    </lineage>
</organism>
<feature type="region of interest" description="Disordered" evidence="1">
    <location>
        <begin position="235"/>
        <end position="271"/>
    </location>
</feature>
<accession>B4MQ46</accession>
<reference evidence="3 4" key="1">
    <citation type="journal article" date="2007" name="Nature">
        <title>Evolution of genes and genomes on the Drosophila phylogeny.</title>
        <authorList>
            <consortium name="Drosophila 12 Genomes Consortium"/>
            <person name="Clark A.G."/>
            <person name="Eisen M.B."/>
            <person name="Smith D.R."/>
            <person name="Bergman C.M."/>
            <person name="Oliver B."/>
            <person name="Markow T.A."/>
            <person name="Kaufman T.C."/>
            <person name="Kellis M."/>
            <person name="Gelbart W."/>
            <person name="Iyer V.N."/>
            <person name="Pollard D.A."/>
            <person name="Sackton T.B."/>
            <person name="Larracuente A.M."/>
            <person name="Singh N.D."/>
            <person name="Abad J.P."/>
            <person name="Abt D.N."/>
            <person name="Adryan B."/>
            <person name="Aguade M."/>
            <person name="Akashi H."/>
            <person name="Anderson W.W."/>
            <person name="Aquadro C.F."/>
            <person name="Ardell D.H."/>
            <person name="Arguello R."/>
            <person name="Artieri C.G."/>
            <person name="Barbash D.A."/>
            <person name="Barker D."/>
            <person name="Barsanti P."/>
            <person name="Batterham P."/>
            <person name="Batzoglou S."/>
            <person name="Begun D."/>
            <person name="Bhutkar A."/>
            <person name="Blanco E."/>
            <person name="Bosak S.A."/>
            <person name="Bradley R.K."/>
            <person name="Brand A.D."/>
            <person name="Brent M.R."/>
            <person name="Brooks A.N."/>
            <person name="Brown R.H."/>
            <person name="Butlin R.K."/>
            <person name="Caggese C."/>
            <person name="Calvi B.R."/>
            <person name="Bernardo de Carvalho A."/>
            <person name="Caspi A."/>
            <person name="Castrezana S."/>
            <person name="Celniker S.E."/>
            <person name="Chang J.L."/>
            <person name="Chapple C."/>
            <person name="Chatterji S."/>
            <person name="Chinwalla A."/>
            <person name="Civetta A."/>
            <person name="Clifton S.W."/>
            <person name="Comeron J.M."/>
            <person name="Costello J.C."/>
            <person name="Coyne J.A."/>
            <person name="Daub J."/>
            <person name="David R.G."/>
            <person name="Delcher A.L."/>
            <person name="Delehaunty K."/>
            <person name="Do C.B."/>
            <person name="Ebling H."/>
            <person name="Edwards K."/>
            <person name="Eickbush T."/>
            <person name="Evans J.D."/>
            <person name="Filipski A."/>
            <person name="Findeiss S."/>
            <person name="Freyhult E."/>
            <person name="Fulton L."/>
            <person name="Fulton R."/>
            <person name="Garcia A.C."/>
            <person name="Gardiner A."/>
            <person name="Garfield D.A."/>
            <person name="Garvin B.E."/>
            <person name="Gibson G."/>
            <person name="Gilbert D."/>
            <person name="Gnerre S."/>
            <person name="Godfrey J."/>
            <person name="Good R."/>
            <person name="Gotea V."/>
            <person name="Gravely B."/>
            <person name="Greenberg A.J."/>
            <person name="Griffiths-Jones S."/>
            <person name="Gross S."/>
            <person name="Guigo R."/>
            <person name="Gustafson E.A."/>
            <person name="Haerty W."/>
            <person name="Hahn M.W."/>
            <person name="Halligan D.L."/>
            <person name="Halpern A.L."/>
            <person name="Halter G.M."/>
            <person name="Han M.V."/>
            <person name="Heger A."/>
            <person name="Hillier L."/>
            <person name="Hinrichs A.S."/>
            <person name="Holmes I."/>
            <person name="Hoskins R.A."/>
            <person name="Hubisz M.J."/>
            <person name="Hultmark D."/>
            <person name="Huntley M.A."/>
            <person name="Jaffe D.B."/>
            <person name="Jagadeeshan S."/>
            <person name="Jeck W.R."/>
            <person name="Johnson J."/>
            <person name="Jones C.D."/>
            <person name="Jordan W.C."/>
            <person name="Karpen G.H."/>
            <person name="Kataoka E."/>
            <person name="Keightley P.D."/>
            <person name="Kheradpour P."/>
            <person name="Kirkness E.F."/>
            <person name="Koerich L.B."/>
            <person name="Kristiansen K."/>
            <person name="Kudrna D."/>
            <person name="Kulathinal R.J."/>
            <person name="Kumar S."/>
            <person name="Kwok R."/>
            <person name="Lander E."/>
            <person name="Langley C.H."/>
            <person name="Lapoint R."/>
            <person name="Lazzaro B.P."/>
            <person name="Lee S.J."/>
            <person name="Levesque L."/>
            <person name="Li R."/>
            <person name="Lin C.F."/>
            <person name="Lin M.F."/>
            <person name="Lindblad-Toh K."/>
            <person name="Llopart A."/>
            <person name="Long M."/>
            <person name="Low L."/>
            <person name="Lozovsky E."/>
            <person name="Lu J."/>
            <person name="Luo M."/>
            <person name="Machado C.A."/>
            <person name="Makalowski W."/>
            <person name="Marzo M."/>
            <person name="Matsuda M."/>
            <person name="Matzkin L."/>
            <person name="McAllister B."/>
            <person name="McBride C.S."/>
            <person name="McKernan B."/>
            <person name="McKernan K."/>
            <person name="Mendez-Lago M."/>
            <person name="Minx P."/>
            <person name="Mollenhauer M.U."/>
            <person name="Montooth K."/>
            <person name="Mount S.M."/>
            <person name="Mu X."/>
            <person name="Myers E."/>
            <person name="Negre B."/>
            <person name="Newfeld S."/>
            <person name="Nielsen R."/>
            <person name="Noor M.A."/>
            <person name="O'Grady P."/>
            <person name="Pachter L."/>
            <person name="Papaceit M."/>
            <person name="Parisi M.J."/>
            <person name="Parisi M."/>
            <person name="Parts L."/>
            <person name="Pedersen J.S."/>
            <person name="Pesole G."/>
            <person name="Phillippy A.M."/>
            <person name="Ponting C.P."/>
            <person name="Pop M."/>
            <person name="Porcelli D."/>
            <person name="Powell J.R."/>
            <person name="Prohaska S."/>
            <person name="Pruitt K."/>
            <person name="Puig M."/>
            <person name="Quesneville H."/>
            <person name="Ram K.R."/>
            <person name="Rand D."/>
            <person name="Rasmussen M.D."/>
            <person name="Reed L.K."/>
            <person name="Reenan R."/>
            <person name="Reily A."/>
            <person name="Remington K.A."/>
            <person name="Rieger T.T."/>
            <person name="Ritchie M.G."/>
            <person name="Robin C."/>
            <person name="Rogers Y.H."/>
            <person name="Rohde C."/>
            <person name="Rozas J."/>
            <person name="Rubenfield M.J."/>
            <person name="Ruiz A."/>
            <person name="Russo S."/>
            <person name="Salzberg S.L."/>
            <person name="Sanchez-Gracia A."/>
            <person name="Saranga D.J."/>
            <person name="Sato H."/>
            <person name="Schaeffer S.W."/>
            <person name="Schatz M.C."/>
            <person name="Schlenke T."/>
            <person name="Schwartz R."/>
            <person name="Segarra C."/>
            <person name="Singh R.S."/>
            <person name="Sirot L."/>
            <person name="Sirota M."/>
            <person name="Sisneros N.B."/>
            <person name="Smith C.D."/>
            <person name="Smith T.F."/>
            <person name="Spieth J."/>
            <person name="Stage D.E."/>
            <person name="Stark A."/>
            <person name="Stephan W."/>
            <person name="Strausberg R.L."/>
            <person name="Strempel S."/>
            <person name="Sturgill D."/>
            <person name="Sutton G."/>
            <person name="Sutton G.G."/>
            <person name="Tao W."/>
            <person name="Teichmann S."/>
            <person name="Tobari Y.N."/>
            <person name="Tomimura Y."/>
            <person name="Tsolas J.M."/>
            <person name="Valente V.L."/>
            <person name="Venter E."/>
            <person name="Venter J.C."/>
            <person name="Vicario S."/>
            <person name="Vieira F.G."/>
            <person name="Vilella A.J."/>
            <person name="Villasante A."/>
            <person name="Walenz B."/>
            <person name="Wang J."/>
            <person name="Wasserman M."/>
            <person name="Watts T."/>
            <person name="Wilson D."/>
            <person name="Wilson R.K."/>
            <person name="Wing R.A."/>
            <person name="Wolfner M.F."/>
            <person name="Wong A."/>
            <person name="Wong G.K."/>
            <person name="Wu C.I."/>
            <person name="Wu G."/>
            <person name="Yamamoto D."/>
            <person name="Yang H.P."/>
            <person name="Yang S.P."/>
            <person name="Yorke J.A."/>
            <person name="Yoshida K."/>
            <person name="Zdobnov E."/>
            <person name="Zhang P."/>
            <person name="Zhang Y."/>
            <person name="Zimin A.V."/>
            <person name="Baldwin J."/>
            <person name="Abdouelleil A."/>
            <person name="Abdulkadir J."/>
            <person name="Abebe A."/>
            <person name="Abera B."/>
            <person name="Abreu J."/>
            <person name="Acer S.C."/>
            <person name="Aftuck L."/>
            <person name="Alexander A."/>
            <person name="An P."/>
            <person name="Anderson E."/>
            <person name="Anderson S."/>
            <person name="Arachi H."/>
            <person name="Azer M."/>
            <person name="Bachantsang P."/>
            <person name="Barry A."/>
            <person name="Bayul T."/>
            <person name="Berlin A."/>
            <person name="Bessette D."/>
            <person name="Bloom T."/>
            <person name="Blye J."/>
            <person name="Boguslavskiy L."/>
            <person name="Bonnet C."/>
            <person name="Boukhgalter B."/>
            <person name="Bourzgui I."/>
            <person name="Brown A."/>
            <person name="Cahill P."/>
            <person name="Channer S."/>
            <person name="Cheshatsang Y."/>
            <person name="Chuda L."/>
            <person name="Citroen M."/>
            <person name="Collymore A."/>
            <person name="Cooke P."/>
            <person name="Costello M."/>
            <person name="D'Aco K."/>
            <person name="Daza R."/>
            <person name="De Haan G."/>
            <person name="DeGray S."/>
            <person name="DeMaso C."/>
            <person name="Dhargay N."/>
            <person name="Dooley K."/>
            <person name="Dooley E."/>
            <person name="Doricent M."/>
            <person name="Dorje P."/>
            <person name="Dorjee K."/>
            <person name="Dupes A."/>
            <person name="Elong R."/>
            <person name="Falk J."/>
            <person name="Farina A."/>
            <person name="Faro S."/>
            <person name="Ferguson D."/>
            <person name="Fisher S."/>
            <person name="Foley C.D."/>
            <person name="Franke A."/>
            <person name="Friedrich D."/>
            <person name="Gadbois L."/>
            <person name="Gearin G."/>
            <person name="Gearin C.R."/>
            <person name="Giannoukos G."/>
            <person name="Goode T."/>
            <person name="Graham J."/>
            <person name="Grandbois E."/>
            <person name="Grewal S."/>
            <person name="Gyaltsen K."/>
            <person name="Hafez N."/>
            <person name="Hagos B."/>
            <person name="Hall J."/>
            <person name="Henson C."/>
            <person name="Hollinger A."/>
            <person name="Honan T."/>
            <person name="Huard M.D."/>
            <person name="Hughes L."/>
            <person name="Hurhula B."/>
            <person name="Husby M.E."/>
            <person name="Kamat A."/>
            <person name="Kanga B."/>
            <person name="Kashin S."/>
            <person name="Khazanovich D."/>
            <person name="Kisner P."/>
            <person name="Lance K."/>
            <person name="Lara M."/>
            <person name="Lee W."/>
            <person name="Lennon N."/>
            <person name="Letendre F."/>
            <person name="LeVine R."/>
            <person name="Lipovsky A."/>
            <person name="Liu X."/>
            <person name="Liu J."/>
            <person name="Liu S."/>
            <person name="Lokyitsang T."/>
            <person name="Lokyitsang Y."/>
            <person name="Lubonja R."/>
            <person name="Lui A."/>
            <person name="MacDonald P."/>
            <person name="Magnisalis V."/>
            <person name="Maru K."/>
            <person name="Matthews C."/>
            <person name="McCusker W."/>
            <person name="McDonough S."/>
            <person name="Mehta T."/>
            <person name="Meldrim J."/>
            <person name="Meneus L."/>
            <person name="Mihai O."/>
            <person name="Mihalev A."/>
            <person name="Mihova T."/>
            <person name="Mittelman R."/>
            <person name="Mlenga V."/>
            <person name="Montmayeur A."/>
            <person name="Mulrain L."/>
            <person name="Navidi A."/>
            <person name="Naylor J."/>
            <person name="Negash T."/>
            <person name="Nguyen T."/>
            <person name="Nguyen N."/>
            <person name="Nicol R."/>
            <person name="Norbu C."/>
            <person name="Norbu N."/>
            <person name="Novod N."/>
            <person name="O'Neill B."/>
            <person name="Osman S."/>
            <person name="Markiewicz E."/>
            <person name="Oyono O.L."/>
            <person name="Patti C."/>
            <person name="Phunkhang P."/>
            <person name="Pierre F."/>
            <person name="Priest M."/>
            <person name="Raghuraman S."/>
            <person name="Rege F."/>
            <person name="Reyes R."/>
            <person name="Rise C."/>
            <person name="Rogov P."/>
            <person name="Ross K."/>
            <person name="Ryan E."/>
            <person name="Settipalli S."/>
            <person name="Shea T."/>
            <person name="Sherpa N."/>
            <person name="Shi L."/>
            <person name="Shih D."/>
            <person name="Sparrow T."/>
            <person name="Spaulding J."/>
            <person name="Stalker J."/>
            <person name="Stange-Thomann N."/>
            <person name="Stavropoulos S."/>
            <person name="Stone C."/>
            <person name="Strader C."/>
            <person name="Tesfaye S."/>
            <person name="Thomson T."/>
            <person name="Thoulutsang Y."/>
            <person name="Thoulutsang D."/>
            <person name="Topham K."/>
            <person name="Topping I."/>
            <person name="Tsamla T."/>
            <person name="Vassiliev H."/>
            <person name="Vo A."/>
            <person name="Wangchuk T."/>
            <person name="Wangdi T."/>
            <person name="Weiand M."/>
            <person name="Wilkinson J."/>
            <person name="Wilson A."/>
            <person name="Yadav S."/>
            <person name="Young G."/>
            <person name="Yu Q."/>
            <person name="Zembek L."/>
            <person name="Zhong D."/>
            <person name="Zimmer A."/>
            <person name="Zwirko Z."/>
            <person name="Jaffe D.B."/>
            <person name="Alvarez P."/>
            <person name="Brockman W."/>
            <person name="Butler J."/>
            <person name="Chin C."/>
            <person name="Gnerre S."/>
            <person name="Grabherr M."/>
            <person name="Kleber M."/>
            <person name="Mauceli E."/>
            <person name="MacCallum I."/>
        </authorList>
    </citation>
    <scope>NUCLEOTIDE SEQUENCE [LARGE SCALE GENOMIC DNA]</scope>
    <source>
        <strain evidence="4">Tucson 14030-0811.24</strain>
    </source>
</reference>
<proteinExistence type="predicted"/>
<dbReference type="EMBL" id="CH963849">
    <property type="protein sequence ID" value="EDW74235.1"/>
    <property type="molecule type" value="Genomic_DNA"/>
</dbReference>
<dbReference type="InterPro" id="IPR040398">
    <property type="entry name" value="Not1"/>
</dbReference>